<protein>
    <recommendedName>
        <fullName evidence="5">Ig-like domain-containing protein</fullName>
    </recommendedName>
</protein>
<sequence>MSRGRTVRRNIAAGLGAAALALGVTLTATAPSQAATEPENLPGVPAPGSSAAIWEAWAAQERADAEATDWAADSEARGCALQDVTISSEVDADYNLAMGAPADLATHRVDLLESCDEAATSVAGDTAARSSTSGVTTMSLPSGNQCESTKGPGTMCLSKSSGRIYASWKYRGSGSVTGFLRIYRVSSGVSGCPTGTTWLTGGDSRWYNGDTRTISKTRTSAGGYSAHIWKKVTIGHTDWGGACAVL</sequence>
<feature type="chain" id="PRO_5046899924" description="Ig-like domain-containing protein" evidence="2">
    <location>
        <begin position="35"/>
        <end position="246"/>
    </location>
</feature>
<proteinExistence type="predicted"/>
<comment type="caution">
    <text evidence="3">The sequence shown here is derived from an EMBL/GenBank/DDBJ whole genome shotgun (WGS) entry which is preliminary data.</text>
</comment>
<dbReference type="Proteomes" id="UP001651050">
    <property type="component" value="Unassembled WGS sequence"/>
</dbReference>
<keyword evidence="4" id="KW-1185">Reference proteome</keyword>
<organism evidence="3 4">
    <name type="scientific">Isoptericola peretonis</name>
    <dbReference type="NCBI Taxonomy" id="2918523"/>
    <lineage>
        <taxon>Bacteria</taxon>
        <taxon>Bacillati</taxon>
        <taxon>Actinomycetota</taxon>
        <taxon>Actinomycetes</taxon>
        <taxon>Micrococcales</taxon>
        <taxon>Promicromonosporaceae</taxon>
        <taxon>Isoptericola</taxon>
    </lineage>
</organism>
<gene>
    <name evidence="3" type="ORF">M1843_11540</name>
</gene>
<name>A0ABT0J4F1_9MICO</name>
<accession>A0ABT0J4F1</accession>
<evidence type="ECO:0000256" key="1">
    <source>
        <dbReference type="SAM" id="MobiDB-lite"/>
    </source>
</evidence>
<evidence type="ECO:0008006" key="5">
    <source>
        <dbReference type="Google" id="ProtNLM"/>
    </source>
</evidence>
<evidence type="ECO:0000313" key="3">
    <source>
        <dbReference type="EMBL" id="MCK9794378.1"/>
    </source>
</evidence>
<feature type="region of interest" description="Disordered" evidence="1">
    <location>
        <begin position="126"/>
        <end position="147"/>
    </location>
</feature>
<dbReference type="EMBL" id="JALQCY010000003">
    <property type="protein sequence ID" value="MCK9794378.1"/>
    <property type="molecule type" value="Genomic_DNA"/>
</dbReference>
<feature type="signal peptide" evidence="2">
    <location>
        <begin position="1"/>
        <end position="34"/>
    </location>
</feature>
<evidence type="ECO:0000313" key="4">
    <source>
        <dbReference type="Proteomes" id="UP001651050"/>
    </source>
</evidence>
<reference evidence="3 4" key="1">
    <citation type="submission" date="2022-02" db="EMBL/GenBank/DDBJ databases">
        <title>The car tank lid bacteriome: a reservoir of bacteria with potential in bioremediation of fuel.</title>
        <authorList>
            <person name="Vidal-Verdu A."/>
            <person name="Gomez-Martinez D."/>
            <person name="Latorre-Perez A."/>
            <person name="Pereto J."/>
            <person name="Porcar M."/>
        </authorList>
    </citation>
    <scope>NUCLEOTIDE SEQUENCE [LARGE SCALE GENOMIC DNA]</scope>
    <source>
        <strain evidence="3 4">4D.3</strain>
    </source>
</reference>
<feature type="compositionally biased region" description="Polar residues" evidence="1">
    <location>
        <begin position="128"/>
        <end position="147"/>
    </location>
</feature>
<keyword evidence="2" id="KW-0732">Signal</keyword>
<evidence type="ECO:0000256" key="2">
    <source>
        <dbReference type="SAM" id="SignalP"/>
    </source>
</evidence>
<dbReference type="RefSeq" id="WP_416344222.1">
    <property type="nucleotide sequence ID" value="NZ_JALQCY010000003.1"/>
</dbReference>